<proteinExistence type="predicted"/>
<dbReference type="InterPro" id="IPR009057">
    <property type="entry name" value="Homeodomain-like_sf"/>
</dbReference>
<dbReference type="EMBL" id="PGTY01000001">
    <property type="protein sequence ID" value="PJI92571.1"/>
    <property type="molecule type" value="Genomic_DNA"/>
</dbReference>
<feature type="domain" description="HTH tetR-type" evidence="3">
    <location>
        <begin position="2"/>
        <end position="61"/>
    </location>
</feature>
<dbReference type="PANTHER" id="PTHR30055:SF222">
    <property type="entry name" value="REGULATORY PROTEIN"/>
    <property type="match status" value="1"/>
</dbReference>
<dbReference type="SUPFAM" id="SSF46689">
    <property type="entry name" value="Homeodomain-like"/>
    <property type="match status" value="1"/>
</dbReference>
<sequence>MNDRQLQIIDAATVLFLSEGVGVSTARIAKAAGVSNGTLFNAFSTKQALIDAIYQHAKLGMFAAMPHAGDARFDRANLYENWQGYLARARAHPQEREIMHLLLDAGLASEQMQAEIEQHLAPYAVWIQNALDHNMIKGPNAAFIGRLILFQIDLVITENLHSSDADLAFDMLCKAIGLTQ</sequence>
<accession>A0A2M8WNT5</accession>
<dbReference type="Pfam" id="PF00440">
    <property type="entry name" value="TetR_N"/>
    <property type="match status" value="1"/>
</dbReference>
<dbReference type="Proteomes" id="UP000228531">
    <property type="component" value="Unassembled WGS sequence"/>
</dbReference>
<dbReference type="InterPro" id="IPR050109">
    <property type="entry name" value="HTH-type_TetR-like_transc_reg"/>
</dbReference>
<keyword evidence="1 2" id="KW-0238">DNA-binding</keyword>
<evidence type="ECO:0000313" key="4">
    <source>
        <dbReference type="EMBL" id="PJI92571.1"/>
    </source>
</evidence>
<dbReference type="PANTHER" id="PTHR30055">
    <property type="entry name" value="HTH-TYPE TRANSCRIPTIONAL REGULATOR RUTR"/>
    <property type="match status" value="1"/>
</dbReference>
<dbReference type="PRINTS" id="PR00455">
    <property type="entry name" value="HTHTETR"/>
</dbReference>
<feature type="DNA-binding region" description="H-T-H motif" evidence="2">
    <location>
        <begin position="24"/>
        <end position="43"/>
    </location>
</feature>
<keyword evidence="5" id="KW-1185">Reference proteome</keyword>
<name>A0A2M8WNT5_9RHOB</name>
<dbReference type="Gene3D" id="1.10.357.10">
    <property type="entry name" value="Tetracycline Repressor, domain 2"/>
    <property type="match status" value="1"/>
</dbReference>
<dbReference type="InterPro" id="IPR023772">
    <property type="entry name" value="DNA-bd_HTH_TetR-type_CS"/>
</dbReference>
<dbReference type="PROSITE" id="PS50977">
    <property type="entry name" value="HTH_TETR_2"/>
    <property type="match status" value="1"/>
</dbReference>
<dbReference type="InterPro" id="IPR001647">
    <property type="entry name" value="HTH_TetR"/>
</dbReference>
<evidence type="ECO:0000256" key="2">
    <source>
        <dbReference type="PROSITE-ProRule" id="PRU00335"/>
    </source>
</evidence>
<dbReference type="OrthoDB" id="7465645at2"/>
<dbReference type="GO" id="GO:0003677">
    <property type="term" value="F:DNA binding"/>
    <property type="evidence" value="ECO:0007669"/>
    <property type="project" value="UniProtKB-UniRule"/>
</dbReference>
<gene>
    <name evidence="4" type="ORF">BC777_1424</name>
</gene>
<comment type="caution">
    <text evidence="4">The sequence shown here is derived from an EMBL/GenBank/DDBJ whole genome shotgun (WGS) entry which is preliminary data.</text>
</comment>
<evidence type="ECO:0000256" key="1">
    <source>
        <dbReference type="ARBA" id="ARBA00023125"/>
    </source>
</evidence>
<dbReference type="PROSITE" id="PS01081">
    <property type="entry name" value="HTH_TETR_1"/>
    <property type="match status" value="1"/>
</dbReference>
<reference evidence="4 5" key="1">
    <citation type="submission" date="2017-11" db="EMBL/GenBank/DDBJ databases">
        <title>Genomic Encyclopedia of Archaeal and Bacterial Type Strains, Phase II (KMG-II): From Individual Species to Whole Genera.</title>
        <authorList>
            <person name="Goeker M."/>
        </authorList>
    </citation>
    <scope>NUCLEOTIDE SEQUENCE [LARGE SCALE GENOMIC DNA]</scope>
    <source>
        <strain evidence="4 5">DSM 29128</strain>
    </source>
</reference>
<dbReference type="RefSeq" id="WP_100367375.1">
    <property type="nucleotide sequence ID" value="NZ_PGTY01000001.1"/>
</dbReference>
<evidence type="ECO:0000313" key="5">
    <source>
        <dbReference type="Proteomes" id="UP000228531"/>
    </source>
</evidence>
<dbReference type="AlphaFoldDB" id="A0A2M8WNT5"/>
<organism evidence="4 5">
    <name type="scientific">Yoonia maricola</name>
    <dbReference type="NCBI Taxonomy" id="420999"/>
    <lineage>
        <taxon>Bacteria</taxon>
        <taxon>Pseudomonadati</taxon>
        <taxon>Pseudomonadota</taxon>
        <taxon>Alphaproteobacteria</taxon>
        <taxon>Rhodobacterales</taxon>
        <taxon>Paracoccaceae</taxon>
        <taxon>Yoonia</taxon>
    </lineage>
</organism>
<protein>
    <submittedName>
        <fullName evidence="4">TetR family transcriptional regulator</fullName>
    </submittedName>
</protein>
<evidence type="ECO:0000259" key="3">
    <source>
        <dbReference type="PROSITE" id="PS50977"/>
    </source>
</evidence>